<dbReference type="CDD" id="cd03216">
    <property type="entry name" value="ABC_Carb_Monos_I"/>
    <property type="match status" value="1"/>
</dbReference>
<dbReference type="InterPro" id="IPR003439">
    <property type="entry name" value="ABC_transporter-like_ATP-bd"/>
</dbReference>
<dbReference type="PANTHER" id="PTHR43790">
    <property type="entry name" value="CARBOHYDRATE TRANSPORT ATP-BINDING PROTEIN MG119-RELATED"/>
    <property type="match status" value="1"/>
</dbReference>
<dbReference type="SMART" id="SM00382">
    <property type="entry name" value="AAA"/>
    <property type="match status" value="2"/>
</dbReference>
<organism evidence="4">
    <name type="scientific">marine metagenome</name>
    <dbReference type="NCBI Taxonomy" id="408172"/>
    <lineage>
        <taxon>unclassified sequences</taxon>
        <taxon>metagenomes</taxon>
        <taxon>ecological metagenomes</taxon>
    </lineage>
</organism>
<evidence type="ECO:0000256" key="2">
    <source>
        <dbReference type="ARBA" id="ARBA00022840"/>
    </source>
</evidence>
<dbReference type="GO" id="GO:0016887">
    <property type="term" value="F:ATP hydrolysis activity"/>
    <property type="evidence" value="ECO:0007669"/>
    <property type="project" value="InterPro"/>
</dbReference>
<dbReference type="Gene3D" id="3.40.50.300">
    <property type="entry name" value="P-loop containing nucleotide triphosphate hydrolases"/>
    <property type="match status" value="2"/>
</dbReference>
<keyword evidence="1" id="KW-0547">Nucleotide-binding</keyword>
<sequence length="503" mass="54510">MSDPGSLLSMQGICKRFGAVQANNQVDLNLCEGDILGLLGENGAGKTTLMNILFGTYQADEGKIAIKGRQTTIHSTADALELGIGMVHQHFHLVHRHTVLENLMVGEPGRMGRLDFSGAHKRLMEIGLQFGLKLDPDARVSELTIGEQQRLEIIKALFRDAKILILDEPTAVLTPKEAEGLFDALRALAAGGMGIIFISHKLNEVMAVTNRVIVMRSGSVSALVDVPNEVTKSDLARLMCGHELNPPKKTSSQLGDTLLKLSAIRTGSSTHQELKGINLSVQGGEILGIAGVSGNGQKELADVIAGVFSPTEGSIEVKGKMVPRTSPRVMQELKIGRIPEDRMTTGLVTSLPLYVSMVLPWIRHPFFSRFGVLRRNEIQSFTSEMIKRFAIQATGPEVRTGTLSGGNLQKALLARELAFEPEVLLASQPTRGLDVAAAEFIHRQFLSMREKGAAIVLISEDLEELFALSDRIVVMYEGRIAGERKIDGVSVEEIGLLMAGVTV</sequence>
<dbReference type="PROSITE" id="PS00211">
    <property type="entry name" value="ABC_TRANSPORTER_1"/>
    <property type="match status" value="1"/>
</dbReference>
<reference evidence="4" key="1">
    <citation type="submission" date="2018-05" db="EMBL/GenBank/DDBJ databases">
        <authorList>
            <person name="Lanie J.A."/>
            <person name="Ng W.-L."/>
            <person name="Kazmierczak K.M."/>
            <person name="Andrzejewski T.M."/>
            <person name="Davidsen T.M."/>
            <person name="Wayne K.J."/>
            <person name="Tettelin H."/>
            <person name="Glass J.I."/>
            <person name="Rusch D."/>
            <person name="Podicherti R."/>
            <person name="Tsui H.-C.T."/>
            <person name="Winkler M.E."/>
        </authorList>
    </citation>
    <scope>NUCLEOTIDE SEQUENCE</scope>
</reference>
<dbReference type="InterPro" id="IPR003593">
    <property type="entry name" value="AAA+_ATPase"/>
</dbReference>
<name>A0A381TWI2_9ZZZZ</name>
<dbReference type="InterPro" id="IPR017871">
    <property type="entry name" value="ABC_transporter-like_CS"/>
</dbReference>
<dbReference type="PROSITE" id="PS50893">
    <property type="entry name" value="ABC_TRANSPORTER_2"/>
    <property type="match status" value="2"/>
</dbReference>
<dbReference type="InterPro" id="IPR027417">
    <property type="entry name" value="P-loop_NTPase"/>
</dbReference>
<dbReference type="Pfam" id="PF00005">
    <property type="entry name" value="ABC_tran"/>
    <property type="match status" value="2"/>
</dbReference>
<feature type="domain" description="ABC transporter" evidence="3">
    <location>
        <begin position="8"/>
        <end position="242"/>
    </location>
</feature>
<dbReference type="AlphaFoldDB" id="A0A381TWI2"/>
<dbReference type="SUPFAM" id="SSF52540">
    <property type="entry name" value="P-loop containing nucleoside triphosphate hydrolases"/>
    <property type="match status" value="2"/>
</dbReference>
<dbReference type="GO" id="GO:0005524">
    <property type="term" value="F:ATP binding"/>
    <property type="evidence" value="ECO:0007669"/>
    <property type="project" value="UniProtKB-KW"/>
</dbReference>
<proteinExistence type="predicted"/>
<feature type="domain" description="ABC transporter" evidence="3">
    <location>
        <begin position="259"/>
        <end position="502"/>
    </location>
</feature>
<protein>
    <recommendedName>
        <fullName evidence="3">ABC transporter domain-containing protein</fullName>
    </recommendedName>
</protein>
<dbReference type="InterPro" id="IPR050107">
    <property type="entry name" value="ABC_carbohydrate_import_ATPase"/>
</dbReference>
<dbReference type="PANTHER" id="PTHR43790:SF4">
    <property type="entry name" value="GUANOSINE IMPORT ATP-BINDING PROTEIN NUPO"/>
    <property type="match status" value="1"/>
</dbReference>
<accession>A0A381TWI2</accession>
<keyword evidence="2" id="KW-0067">ATP-binding</keyword>
<gene>
    <name evidence="4" type="ORF">METZ01_LOCUS73204</name>
</gene>
<dbReference type="CDD" id="cd03215">
    <property type="entry name" value="ABC_Carb_Monos_II"/>
    <property type="match status" value="1"/>
</dbReference>
<dbReference type="EMBL" id="UINC01005288">
    <property type="protein sequence ID" value="SVA20350.1"/>
    <property type="molecule type" value="Genomic_DNA"/>
</dbReference>
<evidence type="ECO:0000256" key="1">
    <source>
        <dbReference type="ARBA" id="ARBA00022741"/>
    </source>
</evidence>
<evidence type="ECO:0000313" key="4">
    <source>
        <dbReference type="EMBL" id="SVA20350.1"/>
    </source>
</evidence>
<evidence type="ECO:0000259" key="3">
    <source>
        <dbReference type="PROSITE" id="PS50893"/>
    </source>
</evidence>